<dbReference type="InParanoid" id="A0A2K1KGK8"/>
<reference evidence="2" key="3">
    <citation type="submission" date="2020-12" db="UniProtKB">
        <authorList>
            <consortium name="EnsemblPlants"/>
        </authorList>
    </citation>
    <scope>IDENTIFICATION</scope>
</reference>
<dbReference type="EMBL" id="ABEU02000006">
    <property type="protein sequence ID" value="PNR52914.1"/>
    <property type="molecule type" value="Genomic_DNA"/>
</dbReference>
<dbReference type="Gramene" id="Pp3c6_21410V3.1">
    <property type="protein sequence ID" value="PAC:32975486.CDS.1"/>
    <property type="gene ID" value="Pp3c6_21410"/>
</dbReference>
<accession>A0A2K1KGK8</accession>
<dbReference type="AlphaFoldDB" id="A0A2K1KGK8"/>
<sequence length="64" mass="6945">MRQILELHSLASSVAKIVRTISLLSCGPIHLSTVAQNNTIVRKPNSKGGTDVVQLTQFVILSLF</sequence>
<evidence type="ECO:0000313" key="1">
    <source>
        <dbReference type="EMBL" id="PNR52914.1"/>
    </source>
</evidence>
<organism evidence="1">
    <name type="scientific">Physcomitrium patens</name>
    <name type="common">Spreading-leaved earth moss</name>
    <name type="synonym">Physcomitrella patens</name>
    <dbReference type="NCBI Taxonomy" id="3218"/>
    <lineage>
        <taxon>Eukaryota</taxon>
        <taxon>Viridiplantae</taxon>
        <taxon>Streptophyta</taxon>
        <taxon>Embryophyta</taxon>
        <taxon>Bryophyta</taxon>
        <taxon>Bryophytina</taxon>
        <taxon>Bryopsida</taxon>
        <taxon>Funariidae</taxon>
        <taxon>Funariales</taxon>
        <taxon>Funariaceae</taxon>
        <taxon>Physcomitrium</taxon>
    </lineage>
</organism>
<keyword evidence="3" id="KW-1185">Reference proteome</keyword>
<proteinExistence type="predicted"/>
<reference evidence="1 3" key="2">
    <citation type="journal article" date="2018" name="Plant J.">
        <title>The Physcomitrella patens chromosome-scale assembly reveals moss genome structure and evolution.</title>
        <authorList>
            <person name="Lang D."/>
            <person name="Ullrich K.K."/>
            <person name="Murat F."/>
            <person name="Fuchs J."/>
            <person name="Jenkins J."/>
            <person name="Haas F.B."/>
            <person name="Piednoel M."/>
            <person name="Gundlach H."/>
            <person name="Van Bel M."/>
            <person name="Meyberg R."/>
            <person name="Vives C."/>
            <person name="Morata J."/>
            <person name="Symeonidi A."/>
            <person name="Hiss M."/>
            <person name="Muchero W."/>
            <person name="Kamisugi Y."/>
            <person name="Saleh O."/>
            <person name="Blanc G."/>
            <person name="Decker E.L."/>
            <person name="van Gessel N."/>
            <person name="Grimwood J."/>
            <person name="Hayes R.D."/>
            <person name="Graham S.W."/>
            <person name="Gunter L.E."/>
            <person name="McDaniel S.F."/>
            <person name="Hoernstein S.N.W."/>
            <person name="Larsson A."/>
            <person name="Li F.W."/>
            <person name="Perroud P.F."/>
            <person name="Phillips J."/>
            <person name="Ranjan P."/>
            <person name="Rokshar D.S."/>
            <person name="Rothfels C.J."/>
            <person name="Schneider L."/>
            <person name="Shu S."/>
            <person name="Stevenson D.W."/>
            <person name="Thummler F."/>
            <person name="Tillich M."/>
            <person name="Villarreal Aguilar J.C."/>
            <person name="Widiez T."/>
            <person name="Wong G.K."/>
            <person name="Wymore A."/>
            <person name="Zhang Y."/>
            <person name="Zimmer A.D."/>
            <person name="Quatrano R.S."/>
            <person name="Mayer K.F.X."/>
            <person name="Goodstein D."/>
            <person name="Casacuberta J.M."/>
            <person name="Vandepoele K."/>
            <person name="Reski R."/>
            <person name="Cuming A.C."/>
            <person name="Tuskan G.A."/>
            <person name="Maumus F."/>
            <person name="Salse J."/>
            <person name="Schmutz J."/>
            <person name="Rensing S.A."/>
        </authorList>
    </citation>
    <scope>NUCLEOTIDE SEQUENCE [LARGE SCALE GENOMIC DNA]</scope>
    <source>
        <strain evidence="2 3">cv. Gransden 2004</strain>
    </source>
</reference>
<protein>
    <submittedName>
        <fullName evidence="1 2">Uncharacterized protein</fullName>
    </submittedName>
</protein>
<gene>
    <name evidence="1" type="ORF">PHYPA_009289</name>
</gene>
<dbReference type="EnsemblPlants" id="Pp3c6_21410V3.2">
    <property type="protein sequence ID" value="PAC:32975487.CDS.1"/>
    <property type="gene ID" value="Pp3c6_21410"/>
</dbReference>
<dbReference type="Gramene" id="Pp3c6_21410V3.2">
    <property type="protein sequence ID" value="PAC:32975487.CDS.1"/>
    <property type="gene ID" value="Pp3c6_21410"/>
</dbReference>
<evidence type="ECO:0000313" key="2">
    <source>
        <dbReference type="EnsemblPlants" id="PAC:32975486.CDS.1"/>
    </source>
</evidence>
<dbReference type="EnsemblPlants" id="Pp3c6_21410V3.1">
    <property type="protein sequence ID" value="PAC:32975486.CDS.1"/>
    <property type="gene ID" value="Pp3c6_21410"/>
</dbReference>
<name>A0A2K1KGK8_PHYPA</name>
<evidence type="ECO:0000313" key="3">
    <source>
        <dbReference type="Proteomes" id="UP000006727"/>
    </source>
</evidence>
<dbReference type="PaxDb" id="3218-PP1S14_400V6.1"/>
<reference evidence="1 3" key="1">
    <citation type="journal article" date="2008" name="Science">
        <title>The Physcomitrella genome reveals evolutionary insights into the conquest of land by plants.</title>
        <authorList>
            <person name="Rensing S."/>
            <person name="Lang D."/>
            <person name="Zimmer A."/>
            <person name="Terry A."/>
            <person name="Salamov A."/>
            <person name="Shapiro H."/>
            <person name="Nishiyama T."/>
            <person name="Perroud P.-F."/>
            <person name="Lindquist E."/>
            <person name="Kamisugi Y."/>
            <person name="Tanahashi T."/>
            <person name="Sakakibara K."/>
            <person name="Fujita T."/>
            <person name="Oishi K."/>
            <person name="Shin-I T."/>
            <person name="Kuroki Y."/>
            <person name="Toyoda A."/>
            <person name="Suzuki Y."/>
            <person name="Hashimoto A."/>
            <person name="Yamaguchi K."/>
            <person name="Sugano A."/>
            <person name="Kohara Y."/>
            <person name="Fujiyama A."/>
            <person name="Anterola A."/>
            <person name="Aoki S."/>
            <person name="Ashton N."/>
            <person name="Barbazuk W.B."/>
            <person name="Barker E."/>
            <person name="Bennetzen J."/>
            <person name="Bezanilla M."/>
            <person name="Blankenship R."/>
            <person name="Cho S.H."/>
            <person name="Dutcher S."/>
            <person name="Estelle M."/>
            <person name="Fawcett J.A."/>
            <person name="Gundlach H."/>
            <person name="Hanada K."/>
            <person name="Heyl A."/>
            <person name="Hicks K.A."/>
            <person name="Hugh J."/>
            <person name="Lohr M."/>
            <person name="Mayer K."/>
            <person name="Melkozernov A."/>
            <person name="Murata T."/>
            <person name="Nelson D."/>
            <person name="Pils B."/>
            <person name="Prigge M."/>
            <person name="Reiss B."/>
            <person name="Renner T."/>
            <person name="Rombauts S."/>
            <person name="Rushton P."/>
            <person name="Sanderfoot A."/>
            <person name="Schween G."/>
            <person name="Shiu S.-H."/>
            <person name="Stueber K."/>
            <person name="Theodoulou F.L."/>
            <person name="Tu H."/>
            <person name="Van de Peer Y."/>
            <person name="Verrier P.J."/>
            <person name="Waters E."/>
            <person name="Wood A."/>
            <person name="Yang L."/>
            <person name="Cove D."/>
            <person name="Cuming A."/>
            <person name="Hasebe M."/>
            <person name="Lucas S."/>
            <person name="Mishler D.B."/>
            <person name="Reski R."/>
            <person name="Grigoriev I."/>
            <person name="Quatrano R.S."/>
            <person name="Boore J.L."/>
        </authorList>
    </citation>
    <scope>NUCLEOTIDE SEQUENCE [LARGE SCALE GENOMIC DNA]</scope>
    <source>
        <strain evidence="2 3">cv. Gransden 2004</strain>
    </source>
</reference>
<dbReference type="Proteomes" id="UP000006727">
    <property type="component" value="Chromosome 6"/>
</dbReference>